<comment type="similarity">
    <text evidence="1">Belongs to the YciI family.</text>
</comment>
<evidence type="ECO:0000313" key="3">
    <source>
        <dbReference type="EMBL" id="MDO1559690.1"/>
    </source>
</evidence>
<protein>
    <submittedName>
        <fullName evidence="3">YciI family protein</fullName>
    </submittedName>
</protein>
<dbReference type="InterPro" id="IPR005545">
    <property type="entry name" value="YCII"/>
</dbReference>
<dbReference type="Gene3D" id="3.30.70.1060">
    <property type="entry name" value="Dimeric alpha+beta barrel"/>
    <property type="match status" value="1"/>
</dbReference>
<organism evidence="3 4">
    <name type="scientific">Peiella sedimenti</name>
    <dbReference type="NCBI Taxonomy" id="3061083"/>
    <lineage>
        <taxon>Bacteria</taxon>
        <taxon>Pseudomonadati</taxon>
        <taxon>Pseudomonadota</taxon>
        <taxon>Alphaproteobacteria</taxon>
        <taxon>Caulobacterales</taxon>
        <taxon>Caulobacteraceae</taxon>
        <taxon>Peiella</taxon>
    </lineage>
</organism>
<dbReference type="SUPFAM" id="SSF54909">
    <property type="entry name" value="Dimeric alpha+beta barrel"/>
    <property type="match status" value="1"/>
</dbReference>
<evidence type="ECO:0000313" key="4">
    <source>
        <dbReference type="Proteomes" id="UP001169063"/>
    </source>
</evidence>
<name>A0ABT8SM94_9CAUL</name>
<dbReference type="InterPro" id="IPR011008">
    <property type="entry name" value="Dimeric_a/b-barrel"/>
</dbReference>
<evidence type="ECO:0000256" key="1">
    <source>
        <dbReference type="ARBA" id="ARBA00007689"/>
    </source>
</evidence>
<keyword evidence="4" id="KW-1185">Reference proteome</keyword>
<dbReference type="Pfam" id="PF03795">
    <property type="entry name" value="YCII"/>
    <property type="match status" value="1"/>
</dbReference>
<dbReference type="PANTHER" id="PTHR35174:SF4">
    <property type="entry name" value="BLL7163 PROTEIN"/>
    <property type="match status" value="1"/>
</dbReference>
<sequence>MRVMVIMEGNRHTESEAQPSEALMREMMAFNEELTRAGVMLAGEGLKPTKYGKRVLFDGDKAPMVVDGPFTEAKEIVAGFWIWQVDSVEQAVEWAKRVPNTDGFHTGVQIRPIFGMEDFENITPEIIEQVNRLSAETGNYAAEKA</sequence>
<dbReference type="RefSeq" id="WP_302110112.1">
    <property type="nucleotide sequence ID" value="NZ_JAUKTR010000003.1"/>
</dbReference>
<feature type="domain" description="YCII-related" evidence="2">
    <location>
        <begin position="1"/>
        <end position="111"/>
    </location>
</feature>
<evidence type="ECO:0000259" key="2">
    <source>
        <dbReference type="Pfam" id="PF03795"/>
    </source>
</evidence>
<comment type="caution">
    <text evidence="3">The sequence shown here is derived from an EMBL/GenBank/DDBJ whole genome shotgun (WGS) entry which is preliminary data.</text>
</comment>
<gene>
    <name evidence="3" type="ORF">Q0812_09650</name>
</gene>
<dbReference type="EMBL" id="JAUKTR010000003">
    <property type="protein sequence ID" value="MDO1559690.1"/>
    <property type="molecule type" value="Genomic_DNA"/>
</dbReference>
<proteinExistence type="inferred from homology"/>
<dbReference type="Proteomes" id="UP001169063">
    <property type="component" value="Unassembled WGS sequence"/>
</dbReference>
<dbReference type="PANTHER" id="PTHR35174">
    <property type="entry name" value="BLL7171 PROTEIN-RELATED"/>
    <property type="match status" value="1"/>
</dbReference>
<reference evidence="3" key="1">
    <citation type="submission" date="2023-07" db="EMBL/GenBank/DDBJ databases">
        <title>Brevundimonas soil sp. nov., isolated from the soil of chemical plant.</title>
        <authorList>
            <person name="Wu N."/>
        </authorList>
    </citation>
    <scope>NUCLEOTIDE SEQUENCE</scope>
    <source>
        <strain evidence="3">XZ-24</strain>
    </source>
</reference>
<accession>A0ABT8SM94</accession>